<dbReference type="RefSeq" id="WP_197413682.1">
    <property type="nucleotide sequence ID" value="NZ_JBHTLS010000102.1"/>
</dbReference>
<evidence type="ECO:0000313" key="2">
    <source>
        <dbReference type="Proteomes" id="UP001597203"/>
    </source>
</evidence>
<sequence length="59" mass="6829">MRRTEQLSVVLPNDMPAQVRARVAPGAYASETDWLLRPSCQILPNELYSRYEHDEHFVA</sequence>
<reference evidence="2" key="1">
    <citation type="journal article" date="2019" name="Int. J. Syst. Evol. Microbiol.">
        <title>The Global Catalogue of Microorganisms (GCM) 10K type strain sequencing project: providing services to taxonomists for standard genome sequencing and annotation.</title>
        <authorList>
            <consortium name="The Broad Institute Genomics Platform"/>
            <consortium name="The Broad Institute Genome Sequencing Center for Infectious Disease"/>
            <person name="Wu L."/>
            <person name="Ma J."/>
        </authorList>
    </citation>
    <scope>NUCLEOTIDE SEQUENCE [LARGE SCALE GENOMIC DNA]</scope>
    <source>
        <strain evidence="2">CCUG 54329</strain>
    </source>
</reference>
<dbReference type="EMBL" id="JBHTLS010000102">
    <property type="protein sequence ID" value="MFD1104498.1"/>
    <property type="molecule type" value="Genomic_DNA"/>
</dbReference>
<organism evidence="1 2">
    <name type="scientific">Sphingobium olei</name>
    <dbReference type="NCBI Taxonomy" id="420955"/>
    <lineage>
        <taxon>Bacteria</taxon>
        <taxon>Pseudomonadati</taxon>
        <taxon>Pseudomonadota</taxon>
        <taxon>Alphaproteobacteria</taxon>
        <taxon>Sphingomonadales</taxon>
        <taxon>Sphingomonadaceae</taxon>
        <taxon>Sphingobium</taxon>
    </lineage>
</organism>
<protein>
    <submittedName>
        <fullName evidence="1">Uncharacterized protein</fullName>
    </submittedName>
</protein>
<proteinExistence type="predicted"/>
<gene>
    <name evidence="1" type="ORF">ACFQ24_06380</name>
</gene>
<evidence type="ECO:0000313" key="1">
    <source>
        <dbReference type="EMBL" id="MFD1104498.1"/>
    </source>
</evidence>
<dbReference type="Proteomes" id="UP001597203">
    <property type="component" value="Unassembled WGS sequence"/>
</dbReference>
<accession>A0ABW3NZ03</accession>
<keyword evidence="2" id="KW-1185">Reference proteome</keyword>
<comment type="caution">
    <text evidence="1">The sequence shown here is derived from an EMBL/GenBank/DDBJ whole genome shotgun (WGS) entry which is preliminary data.</text>
</comment>
<name>A0ABW3NZ03_9SPHN</name>